<dbReference type="GO" id="GO:0016740">
    <property type="term" value="F:transferase activity"/>
    <property type="evidence" value="ECO:0007669"/>
    <property type="project" value="UniProtKB-KW"/>
</dbReference>
<dbReference type="SUPFAM" id="SSF53756">
    <property type="entry name" value="UDP-Glycosyltransferase/glycogen phosphorylase"/>
    <property type="match status" value="1"/>
</dbReference>
<keyword evidence="1" id="KW-0808">Transferase</keyword>
<accession>A0A5S3PVB5</accession>
<organism evidence="1 2">
    <name type="scientific">Maribacter algarum</name>
    <name type="common">ex Zhang et al. 2020</name>
    <dbReference type="NCBI Taxonomy" id="2578118"/>
    <lineage>
        <taxon>Bacteria</taxon>
        <taxon>Pseudomonadati</taxon>
        <taxon>Bacteroidota</taxon>
        <taxon>Flavobacteriia</taxon>
        <taxon>Flavobacteriales</taxon>
        <taxon>Flavobacteriaceae</taxon>
        <taxon>Maribacter</taxon>
    </lineage>
</organism>
<dbReference type="OrthoDB" id="835003at2"/>
<evidence type="ECO:0000313" key="1">
    <source>
        <dbReference type="EMBL" id="TMM58949.1"/>
    </source>
</evidence>
<dbReference type="Proteomes" id="UP000310314">
    <property type="component" value="Unassembled WGS sequence"/>
</dbReference>
<dbReference type="RefSeq" id="WP_138656882.1">
    <property type="nucleotide sequence ID" value="NZ_VATY01000001.1"/>
</dbReference>
<dbReference type="AlphaFoldDB" id="A0A5S3PVB5"/>
<sequence length="355" mass="42069">MKKVLILTKTDWSEPPRIRHQITRLLKEEGYSITFVEKNSYKSIFIKHRKEEGIDFYSHAQLIHHQLRYFPLIQKLNNSLVKFYLKKIMKKLEFDFIMNFSYNYSFLKKLAPGKKIITMMEDDFEAQAKFGMTKQIRNQIRKTCQNSDHVLTVSYPLYDKLNSYQDNVTLFFPWSQRTYMRPLENGRRNTVLYFGFVGRLNWEVTEAIIKNTPYNFRFVGPTIRKSDEKMVAHLKNTYTTFSYVPYSKIEELEVDDVFCSILPYDATLGNVQATTVSNRAFNLLSLGLPLAYADLRNLIRSSKTIIRTNKTAGEYVDTLAFFHENFYEIQPDIETFLKDHYKSIRWNVLKELIES</sequence>
<comment type="caution">
    <text evidence="1">The sequence shown here is derived from an EMBL/GenBank/DDBJ whole genome shotgun (WGS) entry which is preliminary data.</text>
</comment>
<dbReference type="Gene3D" id="3.40.50.2000">
    <property type="entry name" value="Glycogen Phosphorylase B"/>
    <property type="match status" value="1"/>
</dbReference>
<reference evidence="1 2" key="1">
    <citation type="submission" date="2019-05" db="EMBL/GenBank/DDBJ databases">
        <authorList>
            <person name="Zhang J.-Y."/>
            <person name="Feg X."/>
            <person name="Du Z.-J."/>
        </authorList>
    </citation>
    <scope>NUCLEOTIDE SEQUENCE [LARGE SCALE GENOMIC DNA]</scope>
    <source>
        <strain evidence="1 2">RZ26</strain>
    </source>
</reference>
<keyword evidence="2" id="KW-1185">Reference proteome</keyword>
<dbReference type="EMBL" id="VATY01000001">
    <property type="protein sequence ID" value="TMM58949.1"/>
    <property type="molecule type" value="Genomic_DNA"/>
</dbReference>
<proteinExistence type="predicted"/>
<name>A0A5S3PVB5_9FLAO</name>
<evidence type="ECO:0000313" key="2">
    <source>
        <dbReference type="Proteomes" id="UP000310314"/>
    </source>
</evidence>
<gene>
    <name evidence="1" type="ORF">FEE95_05820</name>
</gene>
<protein>
    <submittedName>
        <fullName evidence="1">Glycosyltransferase family 4 protein</fullName>
    </submittedName>
</protein>